<dbReference type="Pfam" id="PF01522">
    <property type="entry name" value="Polysacc_deac_1"/>
    <property type="match status" value="1"/>
</dbReference>
<feature type="non-terminal residue" evidence="4">
    <location>
        <position position="1"/>
    </location>
</feature>
<dbReference type="Proteomes" id="UP000193648">
    <property type="component" value="Unassembled WGS sequence"/>
</dbReference>
<dbReference type="GO" id="GO:0016020">
    <property type="term" value="C:membrane"/>
    <property type="evidence" value="ECO:0007669"/>
    <property type="project" value="TreeGrafter"/>
</dbReference>
<keyword evidence="1" id="KW-0479">Metal-binding</keyword>
<dbReference type="EMBL" id="MCFF01000001">
    <property type="protein sequence ID" value="ORZ28899.1"/>
    <property type="molecule type" value="Genomic_DNA"/>
</dbReference>
<sequence length="191" mass="21566">TVYPTQNAVPPIDSPEVQRWLKELDLSGAPAFQLNTGAPPACPANLDPNVCYRTCQKCHADDVLICPDKDTWGLTFDDGPTDQTPDLLTFLKSSNTKATFFLLGSNVVKYPEIVKTEIEHGHHIASHTWSHHALTTLSNEQIVAEMKWTEKAIEDFTGYRVKYMRPPYGDIDNRVRFVLKKMGYIVVDWTS</sequence>
<organism evidence="4 5">
    <name type="scientific">Lobosporangium transversale</name>
    <dbReference type="NCBI Taxonomy" id="64571"/>
    <lineage>
        <taxon>Eukaryota</taxon>
        <taxon>Fungi</taxon>
        <taxon>Fungi incertae sedis</taxon>
        <taxon>Mucoromycota</taxon>
        <taxon>Mortierellomycotina</taxon>
        <taxon>Mortierellomycetes</taxon>
        <taxon>Mortierellales</taxon>
        <taxon>Mortierellaceae</taxon>
        <taxon>Lobosporangium</taxon>
    </lineage>
</organism>
<evidence type="ECO:0000313" key="5">
    <source>
        <dbReference type="Proteomes" id="UP000193648"/>
    </source>
</evidence>
<dbReference type="Gene3D" id="3.20.20.370">
    <property type="entry name" value="Glycoside hydrolase/deacetylase"/>
    <property type="match status" value="1"/>
</dbReference>
<dbReference type="GO" id="GO:0004099">
    <property type="term" value="F:chitin deacetylase activity"/>
    <property type="evidence" value="ECO:0007669"/>
    <property type="project" value="UniProtKB-ARBA"/>
</dbReference>
<dbReference type="PANTHER" id="PTHR10587:SF133">
    <property type="entry name" value="CHITIN DEACETYLASE 1-RELATED"/>
    <property type="match status" value="1"/>
</dbReference>
<dbReference type="AlphaFoldDB" id="A0A1Y2H2U5"/>
<evidence type="ECO:0000256" key="1">
    <source>
        <dbReference type="ARBA" id="ARBA00022723"/>
    </source>
</evidence>
<dbReference type="PROSITE" id="PS51677">
    <property type="entry name" value="NODB"/>
    <property type="match status" value="1"/>
</dbReference>
<dbReference type="GO" id="GO:0005975">
    <property type="term" value="P:carbohydrate metabolic process"/>
    <property type="evidence" value="ECO:0007669"/>
    <property type="project" value="InterPro"/>
</dbReference>
<dbReference type="GO" id="GO:0046872">
    <property type="term" value="F:metal ion binding"/>
    <property type="evidence" value="ECO:0007669"/>
    <property type="project" value="UniProtKB-KW"/>
</dbReference>
<protein>
    <recommendedName>
        <fullName evidence="3">NodB homology domain-containing protein</fullName>
    </recommendedName>
</protein>
<evidence type="ECO:0000256" key="2">
    <source>
        <dbReference type="ARBA" id="ARBA00022801"/>
    </source>
</evidence>
<dbReference type="RefSeq" id="XP_021886572.1">
    <property type="nucleotide sequence ID" value="XM_022020334.1"/>
</dbReference>
<evidence type="ECO:0000313" key="4">
    <source>
        <dbReference type="EMBL" id="ORZ28899.1"/>
    </source>
</evidence>
<dbReference type="InParanoid" id="A0A1Y2H2U5"/>
<reference evidence="4 5" key="1">
    <citation type="submission" date="2016-07" db="EMBL/GenBank/DDBJ databases">
        <title>Pervasive Adenine N6-methylation of Active Genes in Fungi.</title>
        <authorList>
            <consortium name="DOE Joint Genome Institute"/>
            <person name="Mondo S.J."/>
            <person name="Dannebaum R.O."/>
            <person name="Kuo R.C."/>
            <person name="Labutti K."/>
            <person name="Haridas S."/>
            <person name="Kuo A."/>
            <person name="Salamov A."/>
            <person name="Ahrendt S.R."/>
            <person name="Lipzen A."/>
            <person name="Sullivan W."/>
            <person name="Andreopoulos W.B."/>
            <person name="Clum A."/>
            <person name="Lindquist E."/>
            <person name="Daum C."/>
            <person name="Ramamoorthy G.K."/>
            <person name="Gryganskyi A."/>
            <person name="Culley D."/>
            <person name="Magnuson J.K."/>
            <person name="James T.Y."/>
            <person name="O'Malley M.A."/>
            <person name="Stajich J.E."/>
            <person name="Spatafora J.W."/>
            <person name="Visel A."/>
            <person name="Grigoriev I.V."/>
        </authorList>
    </citation>
    <scope>NUCLEOTIDE SEQUENCE [LARGE SCALE GENOMIC DNA]</scope>
    <source>
        <strain evidence="4 5">NRRL 3116</strain>
    </source>
</reference>
<dbReference type="OrthoDB" id="407355at2759"/>
<comment type="caution">
    <text evidence="4">The sequence shown here is derived from an EMBL/GenBank/DDBJ whole genome shotgun (WGS) entry which is preliminary data.</text>
</comment>
<dbReference type="STRING" id="64571.A0A1Y2H2U5"/>
<evidence type="ECO:0000259" key="3">
    <source>
        <dbReference type="PROSITE" id="PS51677"/>
    </source>
</evidence>
<dbReference type="SUPFAM" id="SSF88713">
    <property type="entry name" value="Glycoside hydrolase/deacetylase"/>
    <property type="match status" value="1"/>
</dbReference>
<feature type="non-terminal residue" evidence="4">
    <location>
        <position position="191"/>
    </location>
</feature>
<dbReference type="PANTHER" id="PTHR10587">
    <property type="entry name" value="GLYCOSYL TRANSFERASE-RELATED"/>
    <property type="match status" value="1"/>
</dbReference>
<accession>A0A1Y2H2U5</accession>
<keyword evidence="5" id="KW-1185">Reference proteome</keyword>
<dbReference type="InterPro" id="IPR002509">
    <property type="entry name" value="NODB_dom"/>
</dbReference>
<name>A0A1Y2H2U5_9FUNG</name>
<feature type="domain" description="NodB homology" evidence="3">
    <location>
        <begin position="70"/>
        <end position="191"/>
    </location>
</feature>
<dbReference type="GeneID" id="33562178"/>
<dbReference type="GO" id="GO:0009272">
    <property type="term" value="P:fungal-type cell wall biogenesis"/>
    <property type="evidence" value="ECO:0007669"/>
    <property type="project" value="UniProtKB-ARBA"/>
</dbReference>
<keyword evidence="2" id="KW-0378">Hydrolase</keyword>
<proteinExistence type="predicted"/>
<dbReference type="InterPro" id="IPR011330">
    <property type="entry name" value="Glyco_hydro/deAcase_b/a-brl"/>
</dbReference>
<dbReference type="InterPro" id="IPR050248">
    <property type="entry name" value="Polysacc_deacetylase_ArnD"/>
</dbReference>
<gene>
    <name evidence="4" type="ORF">BCR41DRAFT_289581</name>
</gene>